<organism evidence="4">
    <name type="scientific">Castellaniella ginsengisoli</name>
    <dbReference type="NCBI Taxonomy" id="546114"/>
    <lineage>
        <taxon>Bacteria</taxon>
        <taxon>Pseudomonadati</taxon>
        <taxon>Pseudomonadota</taxon>
        <taxon>Betaproteobacteria</taxon>
        <taxon>Burkholderiales</taxon>
        <taxon>Alcaligenaceae</taxon>
        <taxon>Castellaniella</taxon>
    </lineage>
</organism>
<keyword evidence="2" id="KW-1133">Transmembrane helix</keyword>
<name>A0AB39F5Q6_9BURK</name>
<proteinExistence type="predicted"/>
<gene>
    <name evidence="5" type="ORF">ABRY96_11880</name>
    <name evidence="4" type="ORF">ABRY97_13195</name>
    <name evidence="3" type="ORF">ABRZ01_08055</name>
</gene>
<feature type="transmembrane region" description="Helical" evidence="2">
    <location>
        <begin position="27"/>
        <end position="45"/>
    </location>
</feature>
<evidence type="ECO:0000313" key="3">
    <source>
        <dbReference type="EMBL" id="XDJ51922.1"/>
    </source>
</evidence>
<reference evidence="4" key="1">
    <citation type="submission" date="2024-05" db="EMBL/GenBank/DDBJ databases">
        <authorList>
            <person name="Luo Y.-C."/>
            <person name="Nicholds J."/>
            <person name="Mortimer T."/>
            <person name="Maboni G."/>
        </authorList>
    </citation>
    <scope>NUCLEOTIDE SEQUENCE</scope>
    <source>
        <strain evidence="5">143751</strain>
        <strain evidence="4">143811</strain>
        <strain evidence="3">150964</strain>
    </source>
</reference>
<evidence type="ECO:0008006" key="6">
    <source>
        <dbReference type="Google" id="ProtNLM"/>
    </source>
</evidence>
<protein>
    <recommendedName>
        <fullName evidence="6">DUF3251 domain-containing protein</fullName>
    </recommendedName>
</protein>
<sequence>MSLGPKRPTFKPTPYGYTRRSRGIPRWLLLLITGIVLGAGGVLFLQRSYGPQRLTAEQSEQLRTDLHTANLESQRLSVEADKIRAEIKQARQDQQEQSARAEQLRKQVADMAAGVSNLIEAIPPDPRGTSPGIRSADMVSRDGGVDYRILLIQDLPEGQTEIPALRGQIKLIAQGVYPNGNTAYVELVEQPLDMGRYIALEGRAELPNKAFRPRQVTIQITGEGSDKIIATRTIRVTGG</sequence>
<dbReference type="EMBL" id="CP158256">
    <property type="protein sequence ID" value="XDJ51922.1"/>
    <property type="molecule type" value="Genomic_DNA"/>
</dbReference>
<keyword evidence="2" id="KW-0472">Membrane</keyword>
<dbReference type="EMBL" id="CP158266">
    <property type="protein sequence ID" value="XDJ82364.1"/>
    <property type="molecule type" value="Genomic_DNA"/>
</dbReference>
<evidence type="ECO:0000313" key="5">
    <source>
        <dbReference type="EMBL" id="XDJ82364.1"/>
    </source>
</evidence>
<dbReference type="AlphaFoldDB" id="A0AB39F5Q6"/>
<feature type="coiled-coil region" evidence="1">
    <location>
        <begin position="73"/>
        <end position="107"/>
    </location>
</feature>
<keyword evidence="1" id="KW-0175">Coiled coil</keyword>
<evidence type="ECO:0000256" key="2">
    <source>
        <dbReference type="SAM" id="Phobius"/>
    </source>
</evidence>
<dbReference type="EMBL" id="CP158264">
    <property type="protein sequence ID" value="XDJ74537.1"/>
    <property type="molecule type" value="Genomic_DNA"/>
</dbReference>
<keyword evidence="2" id="KW-0812">Transmembrane</keyword>
<dbReference type="RefSeq" id="WP_368644180.1">
    <property type="nucleotide sequence ID" value="NZ_CP158256.1"/>
</dbReference>
<accession>A0AB39F5Q6</accession>
<evidence type="ECO:0000256" key="1">
    <source>
        <dbReference type="SAM" id="Coils"/>
    </source>
</evidence>
<evidence type="ECO:0000313" key="4">
    <source>
        <dbReference type="EMBL" id="XDJ74537.1"/>
    </source>
</evidence>